<organism evidence="2 3">
    <name type="scientific">Hydnomerulius pinastri MD-312</name>
    <dbReference type="NCBI Taxonomy" id="994086"/>
    <lineage>
        <taxon>Eukaryota</taxon>
        <taxon>Fungi</taxon>
        <taxon>Dikarya</taxon>
        <taxon>Basidiomycota</taxon>
        <taxon>Agaricomycotina</taxon>
        <taxon>Agaricomycetes</taxon>
        <taxon>Agaricomycetidae</taxon>
        <taxon>Boletales</taxon>
        <taxon>Boletales incertae sedis</taxon>
        <taxon>Leucogyrophana</taxon>
    </lineage>
</organism>
<keyword evidence="3" id="KW-1185">Reference proteome</keyword>
<sequence length="156" mass="18135">MSTTLHNEFQKLEVSDGVQQNQPPQPVTRPKRLQRPSNGPKVPMPLRLPSDNGRVQFYGRPITEKFLRDYAIRYMPPEKLARSPDFLVPDHGVVLLSWYSRIHLMIEGVISPPVACRRITCSKTEQCRFFMCAPTSVIALDRGQLRRMWITWRSSW</sequence>
<accession>A0A0C9WDD4</accession>
<protein>
    <submittedName>
        <fullName evidence="2">Uncharacterized protein</fullName>
    </submittedName>
</protein>
<dbReference type="HOGENOM" id="CLU_1686839_0_0_1"/>
<evidence type="ECO:0000313" key="3">
    <source>
        <dbReference type="Proteomes" id="UP000053820"/>
    </source>
</evidence>
<dbReference type="Proteomes" id="UP000053820">
    <property type="component" value="Unassembled WGS sequence"/>
</dbReference>
<dbReference type="AlphaFoldDB" id="A0A0C9WDD4"/>
<reference evidence="2 3" key="1">
    <citation type="submission" date="2014-04" db="EMBL/GenBank/DDBJ databases">
        <title>Evolutionary Origins and Diversification of the Mycorrhizal Mutualists.</title>
        <authorList>
            <consortium name="DOE Joint Genome Institute"/>
            <consortium name="Mycorrhizal Genomics Consortium"/>
            <person name="Kohler A."/>
            <person name="Kuo A."/>
            <person name="Nagy L.G."/>
            <person name="Floudas D."/>
            <person name="Copeland A."/>
            <person name="Barry K.W."/>
            <person name="Cichocki N."/>
            <person name="Veneault-Fourrey C."/>
            <person name="LaButti K."/>
            <person name="Lindquist E.A."/>
            <person name="Lipzen A."/>
            <person name="Lundell T."/>
            <person name="Morin E."/>
            <person name="Murat C."/>
            <person name="Riley R."/>
            <person name="Ohm R."/>
            <person name="Sun H."/>
            <person name="Tunlid A."/>
            <person name="Henrissat B."/>
            <person name="Grigoriev I.V."/>
            <person name="Hibbett D.S."/>
            <person name="Martin F."/>
        </authorList>
    </citation>
    <scope>NUCLEOTIDE SEQUENCE [LARGE SCALE GENOMIC DNA]</scope>
    <source>
        <strain evidence="2 3">MD-312</strain>
    </source>
</reference>
<gene>
    <name evidence="2" type="ORF">HYDPIDRAFT_114474</name>
</gene>
<evidence type="ECO:0000313" key="2">
    <source>
        <dbReference type="EMBL" id="KIJ62387.1"/>
    </source>
</evidence>
<dbReference type="EMBL" id="KN839855">
    <property type="protein sequence ID" value="KIJ62387.1"/>
    <property type="molecule type" value="Genomic_DNA"/>
</dbReference>
<feature type="region of interest" description="Disordered" evidence="1">
    <location>
        <begin position="1"/>
        <end position="52"/>
    </location>
</feature>
<proteinExistence type="predicted"/>
<name>A0A0C9WDD4_9AGAM</name>
<evidence type="ECO:0000256" key="1">
    <source>
        <dbReference type="SAM" id="MobiDB-lite"/>
    </source>
</evidence>